<comment type="catalytic activity">
    <reaction evidence="9 10">
        <text>L-glutamine + H2O = L-glutamate + NH4(+)</text>
        <dbReference type="Rhea" id="RHEA:15889"/>
        <dbReference type="ChEBI" id="CHEBI:15377"/>
        <dbReference type="ChEBI" id="CHEBI:28938"/>
        <dbReference type="ChEBI" id="CHEBI:29985"/>
        <dbReference type="ChEBI" id="CHEBI:58359"/>
        <dbReference type="EC" id="3.5.1.2"/>
    </reaction>
</comment>
<evidence type="ECO:0000256" key="4">
    <source>
        <dbReference type="ARBA" id="ARBA00022801"/>
    </source>
</evidence>
<comment type="function">
    <text evidence="10">IGPS catalyzes the conversion of PRFAR and glutamine to IGP, AICAR and glutamate. The HisH subunit catalyzes the hydrolysis of glutamine to glutamate and ammonia as part of the synthesis of IGP and AICAR. The resulting ammonia molecule is channeled to the active site of HisF.</text>
</comment>
<dbReference type="NCBIfam" id="TIGR01855">
    <property type="entry name" value="IMP_synth_hisH"/>
    <property type="match status" value="1"/>
</dbReference>
<evidence type="ECO:0000256" key="10">
    <source>
        <dbReference type="HAMAP-Rule" id="MF_00278"/>
    </source>
</evidence>
<dbReference type="PIRSF" id="PIRSF000495">
    <property type="entry name" value="Amidotransf_hisH"/>
    <property type="match status" value="1"/>
</dbReference>
<dbReference type="Gene3D" id="3.40.50.880">
    <property type="match status" value="1"/>
</dbReference>
<keyword evidence="5 10" id="KW-0315">Glutamine amidotransferase</keyword>
<dbReference type="PANTHER" id="PTHR42701:SF1">
    <property type="entry name" value="IMIDAZOLE GLYCEROL PHOSPHATE SYNTHASE SUBUNIT HISH"/>
    <property type="match status" value="1"/>
</dbReference>
<comment type="pathway">
    <text evidence="1 10">Amino-acid biosynthesis; L-histidine biosynthesis; L-histidine from 5-phospho-alpha-D-ribose 1-diphosphate: step 5/9.</text>
</comment>
<evidence type="ECO:0000256" key="6">
    <source>
        <dbReference type="ARBA" id="ARBA00023102"/>
    </source>
</evidence>
<evidence type="ECO:0000256" key="2">
    <source>
        <dbReference type="ARBA" id="ARBA00011152"/>
    </source>
</evidence>
<dbReference type="GO" id="GO:0016829">
    <property type="term" value="F:lyase activity"/>
    <property type="evidence" value="ECO:0007669"/>
    <property type="project" value="UniProtKB-KW"/>
</dbReference>
<evidence type="ECO:0000256" key="7">
    <source>
        <dbReference type="ARBA" id="ARBA00023239"/>
    </source>
</evidence>
<evidence type="ECO:0000313" key="13">
    <source>
        <dbReference type="Proteomes" id="UP001271769"/>
    </source>
</evidence>
<dbReference type="EMBL" id="JAXCLX010000003">
    <property type="protein sequence ID" value="MDY0873651.1"/>
    <property type="molecule type" value="Genomic_DNA"/>
</dbReference>
<name>A0ABU5E269_9PROT</name>
<protein>
    <recommendedName>
        <fullName evidence="10">Imidazole glycerol phosphate synthase subunit HisH</fullName>
        <ecNumber evidence="10">4.3.2.10</ecNumber>
    </recommendedName>
    <alternativeName>
        <fullName evidence="10">IGP synthase glutaminase subunit</fullName>
        <ecNumber evidence="10">3.5.1.2</ecNumber>
    </alternativeName>
    <alternativeName>
        <fullName evidence="10">IGP synthase subunit HisH</fullName>
    </alternativeName>
    <alternativeName>
        <fullName evidence="10">ImGP synthase subunit HisH</fullName>
        <shortName evidence="10">IGPS subunit HisH</shortName>
    </alternativeName>
</protein>
<feature type="domain" description="Glutamine amidotransferase" evidence="11">
    <location>
        <begin position="6"/>
        <end position="211"/>
    </location>
</feature>
<dbReference type="PANTHER" id="PTHR42701">
    <property type="entry name" value="IMIDAZOLE GLYCEROL PHOSPHATE SYNTHASE SUBUNIT HISH"/>
    <property type="match status" value="1"/>
</dbReference>
<dbReference type="SUPFAM" id="SSF52317">
    <property type="entry name" value="Class I glutamine amidotransferase-like"/>
    <property type="match status" value="1"/>
</dbReference>
<keyword evidence="3 10" id="KW-0028">Amino-acid biosynthesis</keyword>
<dbReference type="InterPro" id="IPR029062">
    <property type="entry name" value="Class_I_gatase-like"/>
</dbReference>
<evidence type="ECO:0000256" key="1">
    <source>
        <dbReference type="ARBA" id="ARBA00005091"/>
    </source>
</evidence>
<comment type="catalytic activity">
    <reaction evidence="8 10">
        <text>5-[(5-phospho-1-deoxy-D-ribulos-1-ylimino)methylamino]-1-(5-phospho-beta-D-ribosyl)imidazole-4-carboxamide + L-glutamine = D-erythro-1-(imidazol-4-yl)glycerol 3-phosphate + 5-amino-1-(5-phospho-beta-D-ribosyl)imidazole-4-carboxamide + L-glutamate + H(+)</text>
        <dbReference type="Rhea" id="RHEA:24793"/>
        <dbReference type="ChEBI" id="CHEBI:15378"/>
        <dbReference type="ChEBI" id="CHEBI:29985"/>
        <dbReference type="ChEBI" id="CHEBI:58278"/>
        <dbReference type="ChEBI" id="CHEBI:58359"/>
        <dbReference type="ChEBI" id="CHEBI:58475"/>
        <dbReference type="ChEBI" id="CHEBI:58525"/>
        <dbReference type="EC" id="4.3.2.10"/>
    </reaction>
</comment>
<dbReference type="RefSeq" id="WP_320502125.1">
    <property type="nucleotide sequence ID" value="NZ_JAXCLX010000003.1"/>
</dbReference>
<dbReference type="Pfam" id="PF00117">
    <property type="entry name" value="GATase"/>
    <property type="match status" value="1"/>
</dbReference>
<reference evidence="12 13" key="1">
    <citation type="journal article" date="2013" name="Antonie Van Leeuwenhoek">
        <title>Dongia rigui sp. nov., isolated from freshwater of a large wetland in Korea.</title>
        <authorList>
            <person name="Baik K.S."/>
            <person name="Hwang Y.M."/>
            <person name="Choi J.S."/>
            <person name="Kwon J."/>
            <person name="Seong C.N."/>
        </authorList>
    </citation>
    <scope>NUCLEOTIDE SEQUENCE [LARGE SCALE GENOMIC DNA]</scope>
    <source>
        <strain evidence="12 13">04SU4-P</strain>
    </source>
</reference>
<evidence type="ECO:0000256" key="9">
    <source>
        <dbReference type="ARBA" id="ARBA00049534"/>
    </source>
</evidence>
<feature type="active site" evidence="10">
    <location>
        <position position="195"/>
    </location>
</feature>
<dbReference type="PROSITE" id="PS51273">
    <property type="entry name" value="GATASE_TYPE_1"/>
    <property type="match status" value="1"/>
</dbReference>
<keyword evidence="4 10" id="KW-0378">Hydrolase</keyword>
<feature type="active site" evidence="10">
    <location>
        <position position="197"/>
    </location>
</feature>
<keyword evidence="13" id="KW-1185">Reference proteome</keyword>
<gene>
    <name evidence="10 12" type="primary">hisH</name>
    <name evidence="12" type="ORF">SMD31_17050</name>
</gene>
<dbReference type="HAMAP" id="MF_00278">
    <property type="entry name" value="HisH"/>
    <property type="match status" value="1"/>
</dbReference>
<feature type="active site" description="Nucleophile" evidence="10">
    <location>
        <position position="82"/>
    </location>
</feature>
<evidence type="ECO:0000256" key="5">
    <source>
        <dbReference type="ARBA" id="ARBA00022962"/>
    </source>
</evidence>
<evidence type="ECO:0000313" key="12">
    <source>
        <dbReference type="EMBL" id="MDY0873651.1"/>
    </source>
</evidence>
<dbReference type="InterPro" id="IPR017926">
    <property type="entry name" value="GATASE"/>
</dbReference>
<evidence type="ECO:0000259" key="11">
    <source>
        <dbReference type="Pfam" id="PF00117"/>
    </source>
</evidence>
<dbReference type="InterPro" id="IPR010139">
    <property type="entry name" value="Imidazole-glycPsynth_HisH"/>
</dbReference>
<comment type="subunit">
    <text evidence="2 10">Heterodimer of HisH and HisF.</text>
</comment>
<dbReference type="EC" id="4.3.2.10" evidence="10"/>
<evidence type="ECO:0000256" key="8">
    <source>
        <dbReference type="ARBA" id="ARBA00047838"/>
    </source>
</evidence>
<comment type="caution">
    <text evidence="12">The sequence shown here is derived from an EMBL/GenBank/DDBJ whole genome shotgun (WGS) entry which is preliminary data.</text>
</comment>
<keyword evidence="6 10" id="KW-0368">Histidine biosynthesis</keyword>
<sequence>MTGKVVIVDYGVGNLVSVARAVAAAGAEAVTSADPKEIETADRLLLPGVGAFGHCMDEINRRSLLEPIHGFARTQRPFMGICVGMQIMFEVGNEFGCHLGLGLVKGSVNRIDLGVLHSESAKLPVIGWRKLQLSPANTAKMAAGLAAMDGAWFYFLHSYAAAPIDQADRLATYRLGDGDVVAAVAKDNLLGLQFHPEKSGPAGISVFTNFLKT</sequence>
<dbReference type="EC" id="3.5.1.2" evidence="10"/>
<organism evidence="12 13">
    <name type="scientific">Dongia rigui</name>
    <dbReference type="NCBI Taxonomy" id="940149"/>
    <lineage>
        <taxon>Bacteria</taxon>
        <taxon>Pseudomonadati</taxon>
        <taxon>Pseudomonadota</taxon>
        <taxon>Alphaproteobacteria</taxon>
        <taxon>Rhodospirillales</taxon>
        <taxon>Dongiaceae</taxon>
        <taxon>Dongia</taxon>
    </lineage>
</organism>
<proteinExistence type="inferred from homology"/>
<accession>A0ABU5E269</accession>
<keyword evidence="10" id="KW-0963">Cytoplasm</keyword>
<evidence type="ECO:0000256" key="3">
    <source>
        <dbReference type="ARBA" id="ARBA00022605"/>
    </source>
</evidence>
<keyword evidence="7 10" id="KW-0456">Lyase</keyword>
<dbReference type="Proteomes" id="UP001271769">
    <property type="component" value="Unassembled WGS sequence"/>
</dbReference>
<comment type="subcellular location">
    <subcellularLocation>
        <location evidence="10">Cytoplasm</location>
    </subcellularLocation>
</comment>